<keyword evidence="6" id="KW-0175">Coiled coil</keyword>
<dbReference type="NCBIfam" id="TIGR00229">
    <property type="entry name" value="sensory_box"/>
    <property type="match status" value="1"/>
</dbReference>
<dbReference type="InterPro" id="IPR052162">
    <property type="entry name" value="Sensor_kinase/Photoreceptor"/>
</dbReference>
<evidence type="ECO:0000256" key="2">
    <source>
        <dbReference type="ARBA" id="ARBA00012438"/>
    </source>
</evidence>
<keyword evidence="4" id="KW-0808">Transferase</keyword>
<sequence length="374" mass="42881">MKSKFIEHTEDLYQNAPCGYLTMLADGEIVNINNTLLFWLGYKRDEVLYKKRFPDLLGIGGKMYYETHMMPLLQMQEKVKEINMELRGSEKRVVPVLINGIKVQAQAGETFYRLSIIDITQRKQYEKELLKARKEAEETNKRLREINEELEHFAYTASHDLQAPLNNIGSVISLIERKKLLPKGEEGDELFSIIASNTQRMRTMIHDLLEYSKLDGKIGELVHISLRETSFLAMEMLNEEISKNGAKFTIEELPIIHGNKSQITRLFLNLFSNAIKYRKAEPPQIHVSFKEERNFFTVFVQDNGTGFEQKYDKKIFNFMERLHSHDEIAGTGIGLSACKRIVDKHGGSIGVSSVPGEGSTFYFTLPKNLDTASS</sequence>
<keyword evidence="3" id="KW-0597">Phosphoprotein</keyword>
<protein>
    <recommendedName>
        <fullName evidence="2">histidine kinase</fullName>
        <ecNumber evidence="2">2.7.13.3</ecNumber>
    </recommendedName>
</protein>
<dbReference type="Pfam" id="PF00512">
    <property type="entry name" value="HisKA"/>
    <property type="match status" value="1"/>
</dbReference>
<evidence type="ECO:0000256" key="3">
    <source>
        <dbReference type="ARBA" id="ARBA00022553"/>
    </source>
</evidence>
<dbReference type="InterPro" id="IPR036097">
    <property type="entry name" value="HisK_dim/P_sf"/>
</dbReference>
<dbReference type="InterPro" id="IPR004358">
    <property type="entry name" value="Sig_transdc_His_kin-like_C"/>
</dbReference>
<dbReference type="SUPFAM" id="SSF55874">
    <property type="entry name" value="ATPase domain of HSP90 chaperone/DNA topoisomerase II/histidine kinase"/>
    <property type="match status" value="1"/>
</dbReference>
<dbReference type="InterPro" id="IPR003594">
    <property type="entry name" value="HATPase_dom"/>
</dbReference>
<dbReference type="InterPro" id="IPR005467">
    <property type="entry name" value="His_kinase_dom"/>
</dbReference>
<comment type="caution">
    <text evidence="8">The sequence shown here is derived from an EMBL/GenBank/DDBJ whole genome shotgun (WGS) entry which is preliminary data.</text>
</comment>
<dbReference type="PROSITE" id="PS50109">
    <property type="entry name" value="HIS_KIN"/>
    <property type="match status" value="1"/>
</dbReference>
<dbReference type="EMBL" id="JMIH01000014">
    <property type="protein sequence ID" value="KEO74809.1"/>
    <property type="molecule type" value="Genomic_DNA"/>
</dbReference>
<dbReference type="PANTHER" id="PTHR43304">
    <property type="entry name" value="PHYTOCHROME-LIKE PROTEIN CPH1"/>
    <property type="match status" value="1"/>
</dbReference>
<evidence type="ECO:0000256" key="4">
    <source>
        <dbReference type="ARBA" id="ARBA00022679"/>
    </source>
</evidence>
<dbReference type="Proteomes" id="UP000027821">
    <property type="component" value="Unassembled WGS sequence"/>
</dbReference>
<dbReference type="Gene3D" id="3.30.450.20">
    <property type="entry name" value="PAS domain"/>
    <property type="match status" value="1"/>
</dbReference>
<dbReference type="InterPro" id="IPR000014">
    <property type="entry name" value="PAS"/>
</dbReference>
<dbReference type="Pfam" id="PF13426">
    <property type="entry name" value="PAS_9"/>
    <property type="match status" value="1"/>
</dbReference>
<comment type="catalytic activity">
    <reaction evidence="1">
        <text>ATP + protein L-histidine = ADP + protein N-phospho-L-histidine.</text>
        <dbReference type="EC" id="2.7.13.3"/>
    </reaction>
</comment>
<dbReference type="SUPFAM" id="SSF47384">
    <property type="entry name" value="Homodimeric domain of signal transducing histidine kinase"/>
    <property type="match status" value="1"/>
</dbReference>
<feature type="domain" description="Histidine kinase" evidence="7">
    <location>
        <begin position="156"/>
        <end position="369"/>
    </location>
</feature>
<evidence type="ECO:0000256" key="1">
    <source>
        <dbReference type="ARBA" id="ARBA00000085"/>
    </source>
</evidence>
<proteinExistence type="predicted"/>
<dbReference type="Gene3D" id="3.30.565.10">
    <property type="entry name" value="Histidine kinase-like ATPase, C-terminal domain"/>
    <property type="match status" value="1"/>
</dbReference>
<dbReference type="PRINTS" id="PR00344">
    <property type="entry name" value="BCTRLSENSOR"/>
</dbReference>
<keyword evidence="5 8" id="KW-0418">Kinase</keyword>
<name>A0A074L0W9_9BACT</name>
<evidence type="ECO:0000259" key="7">
    <source>
        <dbReference type="PROSITE" id="PS50109"/>
    </source>
</evidence>
<evidence type="ECO:0000313" key="8">
    <source>
        <dbReference type="EMBL" id="KEO74809.1"/>
    </source>
</evidence>
<dbReference type="InterPro" id="IPR003661">
    <property type="entry name" value="HisK_dim/P_dom"/>
</dbReference>
<dbReference type="AlphaFoldDB" id="A0A074L0W9"/>
<evidence type="ECO:0000256" key="5">
    <source>
        <dbReference type="ARBA" id="ARBA00022777"/>
    </source>
</evidence>
<reference evidence="8 9" key="1">
    <citation type="submission" date="2014-04" db="EMBL/GenBank/DDBJ databases">
        <title>Characterization and application of a salt tolerant electro-active bacterium.</title>
        <authorList>
            <person name="Yang L."/>
            <person name="Wei S."/>
            <person name="Tay Q.X.M."/>
        </authorList>
    </citation>
    <scope>NUCLEOTIDE SEQUENCE [LARGE SCALE GENOMIC DNA]</scope>
    <source>
        <strain evidence="8 9">LY1</strain>
    </source>
</reference>
<dbReference type="InterPro" id="IPR036890">
    <property type="entry name" value="HATPase_C_sf"/>
</dbReference>
<dbReference type="SMART" id="SM00388">
    <property type="entry name" value="HisKA"/>
    <property type="match status" value="1"/>
</dbReference>
<evidence type="ECO:0000313" key="9">
    <source>
        <dbReference type="Proteomes" id="UP000027821"/>
    </source>
</evidence>
<organism evidence="8 9">
    <name type="scientific">Anditalea andensis</name>
    <dbReference type="NCBI Taxonomy" id="1048983"/>
    <lineage>
        <taxon>Bacteria</taxon>
        <taxon>Pseudomonadati</taxon>
        <taxon>Bacteroidota</taxon>
        <taxon>Cytophagia</taxon>
        <taxon>Cytophagales</taxon>
        <taxon>Cytophagaceae</taxon>
        <taxon>Anditalea</taxon>
    </lineage>
</organism>
<dbReference type="InterPro" id="IPR035965">
    <property type="entry name" value="PAS-like_dom_sf"/>
</dbReference>
<dbReference type="CDD" id="cd00082">
    <property type="entry name" value="HisKA"/>
    <property type="match status" value="1"/>
</dbReference>
<dbReference type="EC" id="2.7.13.3" evidence="2"/>
<keyword evidence="9" id="KW-1185">Reference proteome</keyword>
<feature type="coiled-coil region" evidence="6">
    <location>
        <begin position="122"/>
        <end position="153"/>
    </location>
</feature>
<dbReference type="PANTHER" id="PTHR43304:SF1">
    <property type="entry name" value="PAC DOMAIN-CONTAINING PROTEIN"/>
    <property type="match status" value="1"/>
</dbReference>
<dbReference type="Gene3D" id="1.10.287.130">
    <property type="match status" value="1"/>
</dbReference>
<evidence type="ECO:0000256" key="6">
    <source>
        <dbReference type="SAM" id="Coils"/>
    </source>
</evidence>
<dbReference type="STRING" id="1048983.EL17_03785"/>
<dbReference type="Pfam" id="PF02518">
    <property type="entry name" value="HATPase_c"/>
    <property type="match status" value="1"/>
</dbReference>
<accession>A0A074L0W9</accession>
<dbReference type="SUPFAM" id="SSF55785">
    <property type="entry name" value="PYP-like sensor domain (PAS domain)"/>
    <property type="match status" value="1"/>
</dbReference>
<dbReference type="FunFam" id="3.30.565.10:FF:000006">
    <property type="entry name" value="Sensor histidine kinase WalK"/>
    <property type="match status" value="1"/>
</dbReference>
<dbReference type="SMART" id="SM00387">
    <property type="entry name" value="HATPase_c"/>
    <property type="match status" value="1"/>
</dbReference>
<gene>
    <name evidence="8" type="ORF">EL17_03785</name>
</gene>
<dbReference type="eggNOG" id="COG4251">
    <property type="taxonomic scope" value="Bacteria"/>
</dbReference>
<dbReference type="GO" id="GO:0000155">
    <property type="term" value="F:phosphorelay sensor kinase activity"/>
    <property type="evidence" value="ECO:0007669"/>
    <property type="project" value="InterPro"/>
</dbReference>
<dbReference type="RefSeq" id="WP_035071060.1">
    <property type="nucleotide sequence ID" value="NZ_JMIH01000014.1"/>
</dbReference>